<evidence type="ECO:0000256" key="1">
    <source>
        <dbReference type="SAM" id="MobiDB-lite"/>
    </source>
</evidence>
<sequence length="1055" mass="120289">MSLIHYFVSISLLLLSDADRYINLKYDINIPINFLNGVEHCDVQIFHDTTSADSFAFLENSYLPRTIYFMQSYRKTDNLCKALFFNILRSRPDINKRADNILRDYSAVAASSQIWLAEYISLEQTESNRGFSNKNLPPHSTNPFRRDFSTSIPLYMAVTIIAVTNASLELEATSHTYPKLGIETRFLYRSDGGQLNEFTYISGLQFLSCYSESYITFYFYLTPFEPMLWLGLVVSLLIIFIALYFYITRKHMHSPYSVWLSFISVLFDDFSSVPEVIGNSLFYRLIFLTWAPAALLFTNCYSGNILDDSDDNFHKLATQFERYKSYWGKMSVANPIPTIKNHNASDNCFRMPSSPIKISRWHVGSRVYMWHYNLLAQFLYFSRIIPLISKNGIVPNFKKEDLLFLLLMNPVHELLPKGFDLARRNYSTNELQVLVERDIINCGEKSAFIGISESDRLNTGRFGWWFIGGGRSSKSRGVSAVQRNFQSLVSSGIYSRLKIEMARNMWIRRKPVENDTAPPVVPLTTGGAIITIFMLSGVLVGLALILFLIEGHKYEIKKVVRSWATRCIKLRANLCQRKGLEQIEKGKLKADRIQAFPRDGISLSRSAPNVDRDETFGTGRDGGHPVPRPVPRVGMGYPEGCPGYRVVTRYPAYPACVGIPGTRPGILKYPVYPAGDKCICSNLDFRIEYIVGSSLRQIRQSTRQTQRAKFSNSRKRTERERKPLPSPVTPDTTFRPKGTERERKPLPSPVTPDTTFRPKGTERERKPLPSPVTAVSFHPKGREVERNPFTFNMTDDEMKSPTSRGTKLSSNFDTSFSTSKGRVSKRLKEDYEENDDIEKLSTRDLLLALAKDIREIKTDVAEVKARTKDWGKQILDLNSQVSAQAKIIQHQNTKIDSLEKMVDDLYNQVNAHHLIFKGIDAKGPQDARDQISKIYNNLGGATPIITDIRKLGKSKKILVIFNSSNDKNFLFANALKLRSLGISIENDLSPSQRETKNALLRLRRELIDNRVAATVKVYAKSLLLDGQDWYDYDKATGLIEKRQSVNNQPRPTPRQ</sequence>
<keyword evidence="5" id="KW-1185">Reference proteome</keyword>
<dbReference type="EMBL" id="LNIX01000010">
    <property type="protein sequence ID" value="OXA49733.1"/>
    <property type="molecule type" value="Genomic_DNA"/>
</dbReference>
<evidence type="ECO:0000256" key="2">
    <source>
        <dbReference type="SAM" id="Phobius"/>
    </source>
</evidence>
<accession>A0A226DWU5</accession>
<evidence type="ECO:0000313" key="4">
    <source>
        <dbReference type="EMBL" id="OXA49733.1"/>
    </source>
</evidence>
<keyword evidence="3" id="KW-0732">Signal</keyword>
<keyword evidence="2" id="KW-1133">Transmembrane helix</keyword>
<keyword evidence="2" id="KW-0812">Transmembrane</keyword>
<dbReference type="Proteomes" id="UP000198287">
    <property type="component" value="Unassembled WGS sequence"/>
</dbReference>
<dbReference type="OrthoDB" id="6628575at2759"/>
<feature type="chain" id="PRO_5012443427" evidence="3">
    <location>
        <begin position="19"/>
        <end position="1055"/>
    </location>
</feature>
<name>A0A226DWU5_FOLCA</name>
<reference evidence="4 5" key="1">
    <citation type="submission" date="2015-12" db="EMBL/GenBank/DDBJ databases">
        <title>The genome of Folsomia candida.</title>
        <authorList>
            <person name="Faddeeva A."/>
            <person name="Derks M.F."/>
            <person name="Anvar Y."/>
            <person name="Smit S."/>
            <person name="Van Straalen N."/>
            <person name="Roelofs D."/>
        </authorList>
    </citation>
    <scope>NUCLEOTIDE SEQUENCE [LARGE SCALE GENOMIC DNA]</scope>
    <source>
        <strain evidence="4 5">VU population</strain>
        <tissue evidence="4">Whole body</tissue>
    </source>
</reference>
<feature type="transmembrane region" description="Helical" evidence="2">
    <location>
        <begin position="227"/>
        <end position="247"/>
    </location>
</feature>
<feature type="signal peptide" evidence="3">
    <location>
        <begin position="1"/>
        <end position="18"/>
    </location>
</feature>
<protein>
    <submittedName>
        <fullName evidence="4">Uncharacterized protein</fullName>
    </submittedName>
</protein>
<proteinExistence type="predicted"/>
<gene>
    <name evidence="4" type="ORF">Fcan01_15699</name>
</gene>
<feature type="region of interest" description="Disordered" evidence="1">
    <location>
        <begin position="698"/>
        <end position="818"/>
    </location>
</feature>
<feature type="transmembrane region" description="Helical" evidence="2">
    <location>
        <begin position="528"/>
        <end position="549"/>
    </location>
</feature>
<dbReference type="AlphaFoldDB" id="A0A226DWU5"/>
<evidence type="ECO:0000256" key="3">
    <source>
        <dbReference type="SAM" id="SignalP"/>
    </source>
</evidence>
<evidence type="ECO:0000313" key="5">
    <source>
        <dbReference type="Proteomes" id="UP000198287"/>
    </source>
</evidence>
<feature type="compositionally biased region" description="Polar residues" evidence="1">
    <location>
        <begin position="800"/>
        <end position="818"/>
    </location>
</feature>
<keyword evidence="2" id="KW-0472">Membrane</keyword>
<organism evidence="4 5">
    <name type="scientific">Folsomia candida</name>
    <name type="common">Springtail</name>
    <dbReference type="NCBI Taxonomy" id="158441"/>
    <lineage>
        <taxon>Eukaryota</taxon>
        <taxon>Metazoa</taxon>
        <taxon>Ecdysozoa</taxon>
        <taxon>Arthropoda</taxon>
        <taxon>Hexapoda</taxon>
        <taxon>Collembola</taxon>
        <taxon>Entomobryomorpha</taxon>
        <taxon>Isotomoidea</taxon>
        <taxon>Isotomidae</taxon>
        <taxon>Proisotominae</taxon>
        <taxon>Folsomia</taxon>
    </lineage>
</organism>
<feature type="region of interest" description="Disordered" evidence="1">
    <location>
        <begin position="607"/>
        <end position="631"/>
    </location>
</feature>
<feature type="compositionally biased region" description="Low complexity" evidence="1">
    <location>
        <begin position="698"/>
        <end position="707"/>
    </location>
</feature>
<comment type="caution">
    <text evidence="4">The sequence shown here is derived from an EMBL/GenBank/DDBJ whole genome shotgun (WGS) entry which is preliminary data.</text>
</comment>